<sequence>MHIAHRRARVRRKSLDTDTGRVRLIYPAQQWPGGEGGCGLLRPTDQGVPTLSQSLVSLTLMRLSTAAVRA</sequence>
<name>A0A4C1XGB6_EUMVA</name>
<gene>
    <name evidence="1" type="ORF">EVAR_44034_1</name>
</gene>
<organism evidence="1 2">
    <name type="scientific">Eumeta variegata</name>
    <name type="common">Bagworm moth</name>
    <name type="synonym">Eumeta japonica</name>
    <dbReference type="NCBI Taxonomy" id="151549"/>
    <lineage>
        <taxon>Eukaryota</taxon>
        <taxon>Metazoa</taxon>
        <taxon>Ecdysozoa</taxon>
        <taxon>Arthropoda</taxon>
        <taxon>Hexapoda</taxon>
        <taxon>Insecta</taxon>
        <taxon>Pterygota</taxon>
        <taxon>Neoptera</taxon>
        <taxon>Endopterygota</taxon>
        <taxon>Lepidoptera</taxon>
        <taxon>Glossata</taxon>
        <taxon>Ditrysia</taxon>
        <taxon>Tineoidea</taxon>
        <taxon>Psychidae</taxon>
        <taxon>Oiketicinae</taxon>
        <taxon>Eumeta</taxon>
    </lineage>
</organism>
<evidence type="ECO:0000313" key="1">
    <source>
        <dbReference type="EMBL" id="GBP62981.1"/>
    </source>
</evidence>
<comment type="caution">
    <text evidence="1">The sequence shown here is derived from an EMBL/GenBank/DDBJ whole genome shotgun (WGS) entry which is preliminary data.</text>
</comment>
<protein>
    <submittedName>
        <fullName evidence="1">Uncharacterized protein</fullName>
    </submittedName>
</protein>
<dbReference type="EMBL" id="BGZK01000855">
    <property type="protein sequence ID" value="GBP62981.1"/>
    <property type="molecule type" value="Genomic_DNA"/>
</dbReference>
<evidence type="ECO:0000313" key="2">
    <source>
        <dbReference type="Proteomes" id="UP000299102"/>
    </source>
</evidence>
<proteinExistence type="predicted"/>
<reference evidence="1 2" key="1">
    <citation type="journal article" date="2019" name="Commun. Biol.">
        <title>The bagworm genome reveals a unique fibroin gene that provides high tensile strength.</title>
        <authorList>
            <person name="Kono N."/>
            <person name="Nakamura H."/>
            <person name="Ohtoshi R."/>
            <person name="Tomita M."/>
            <person name="Numata K."/>
            <person name="Arakawa K."/>
        </authorList>
    </citation>
    <scope>NUCLEOTIDE SEQUENCE [LARGE SCALE GENOMIC DNA]</scope>
</reference>
<keyword evidence="2" id="KW-1185">Reference proteome</keyword>
<dbReference type="Proteomes" id="UP000299102">
    <property type="component" value="Unassembled WGS sequence"/>
</dbReference>
<dbReference type="AlphaFoldDB" id="A0A4C1XGB6"/>
<accession>A0A4C1XGB6</accession>